<proteinExistence type="predicted"/>
<sequence>MRVLVVHNRYRSAQPSGEDRVVDRECALLAEAGHEVDLFERRSDDIALMSLPQRALVPVRVPWNPASRHELRARLRADRPDIVHVHNTFPLLSASVLAACADEEVPVVASLHNYQQVCPTGTLHRAGSDCTECVGRLPLPAVRHGCYRDSRLATLPVAVARAATRRVWWSGVARFFCVSDTQRRILVEAGMPPDRLTVKHHFVPDPGLLRSGPGEHVLYLGRLSDPKGLPTLMRAWDSLAAAGGIGVPLVLAGGGELEESARRWARGRADVRFLGLQDDAGCRRLTAAASAVVLPSTTRETFGLVVVEAMATGVPVVASRLGALAELVVEGRTGLLHEPGDPASLADALRTVVTDRDLNRSLGSGGRRRYEEAFTPAVGLEALVSGYREVIAASSPRERLGRPAPR</sequence>
<dbReference type="InterPro" id="IPR028098">
    <property type="entry name" value="Glyco_trans_4-like_N"/>
</dbReference>
<dbReference type="PANTHER" id="PTHR45947:SF13">
    <property type="entry name" value="TRANSFERASE"/>
    <property type="match status" value="1"/>
</dbReference>
<dbReference type="PANTHER" id="PTHR45947">
    <property type="entry name" value="SULFOQUINOVOSYL TRANSFERASE SQD2"/>
    <property type="match status" value="1"/>
</dbReference>
<evidence type="ECO:0000256" key="1">
    <source>
        <dbReference type="ARBA" id="ARBA00022676"/>
    </source>
</evidence>
<dbReference type="InterPro" id="IPR050194">
    <property type="entry name" value="Glycosyltransferase_grp1"/>
</dbReference>
<evidence type="ECO:0000313" key="4">
    <source>
        <dbReference type="EMBL" id="GAA4556718.1"/>
    </source>
</evidence>
<comment type="caution">
    <text evidence="4">The sequence shown here is derived from an EMBL/GenBank/DDBJ whole genome shotgun (WGS) entry which is preliminary data.</text>
</comment>
<dbReference type="RefSeq" id="WP_345425939.1">
    <property type="nucleotide sequence ID" value="NZ_BAABGT010000099.1"/>
</dbReference>
<reference evidence="5" key="1">
    <citation type="journal article" date="2019" name="Int. J. Syst. Evol. Microbiol.">
        <title>The Global Catalogue of Microorganisms (GCM) 10K type strain sequencing project: providing services to taxonomists for standard genome sequencing and annotation.</title>
        <authorList>
            <consortium name="The Broad Institute Genomics Platform"/>
            <consortium name="The Broad Institute Genome Sequencing Center for Infectious Disease"/>
            <person name="Wu L."/>
            <person name="Ma J."/>
        </authorList>
    </citation>
    <scope>NUCLEOTIDE SEQUENCE [LARGE SCALE GENOMIC DNA]</scope>
    <source>
        <strain evidence="5">JCM 17906</strain>
    </source>
</reference>
<keyword evidence="1" id="KW-0328">Glycosyltransferase</keyword>
<dbReference type="Gene3D" id="3.40.50.2000">
    <property type="entry name" value="Glycogen Phosphorylase B"/>
    <property type="match status" value="2"/>
</dbReference>
<evidence type="ECO:0000256" key="2">
    <source>
        <dbReference type="ARBA" id="ARBA00022679"/>
    </source>
</evidence>
<gene>
    <name evidence="4" type="ORF">GCM10023175_59520</name>
</gene>
<dbReference type="CDD" id="cd03801">
    <property type="entry name" value="GT4_PimA-like"/>
    <property type="match status" value="1"/>
</dbReference>
<dbReference type="EMBL" id="BAABGT010000099">
    <property type="protein sequence ID" value="GAA4556718.1"/>
    <property type="molecule type" value="Genomic_DNA"/>
</dbReference>
<dbReference type="Pfam" id="PF13692">
    <property type="entry name" value="Glyco_trans_1_4"/>
    <property type="match status" value="1"/>
</dbReference>
<evidence type="ECO:0000259" key="3">
    <source>
        <dbReference type="Pfam" id="PF13439"/>
    </source>
</evidence>
<accession>A0ABP8S1A7</accession>
<dbReference type="Pfam" id="PF13439">
    <property type="entry name" value="Glyco_transf_4"/>
    <property type="match status" value="1"/>
</dbReference>
<evidence type="ECO:0000313" key="5">
    <source>
        <dbReference type="Proteomes" id="UP001501598"/>
    </source>
</evidence>
<feature type="domain" description="Glycosyltransferase subfamily 4-like N-terminal" evidence="3">
    <location>
        <begin position="19"/>
        <end position="203"/>
    </location>
</feature>
<name>A0ABP8S1A7_9PSEU</name>
<protein>
    <submittedName>
        <fullName evidence="4">Glycosyltransferase</fullName>
    </submittedName>
</protein>
<keyword evidence="5" id="KW-1185">Reference proteome</keyword>
<dbReference type="Proteomes" id="UP001501598">
    <property type="component" value="Unassembled WGS sequence"/>
</dbReference>
<organism evidence="4 5">
    <name type="scientific">Pseudonocardia xishanensis</name>
    <dbReference type="NCBI Taxonomy" id="630995"/>
    <lineage>
        <taxon>Bacteria</taxon>
        <taxon>Bacillati</taxon>
        <taxon>Actinomycetota</taxon>
        <taxon>Actinomycetes</taxon>
        <taxon>Pseudonocardiales</taxon>
        <taxon>Pseudonocardiaceae</taxon>
        <taxon>Pseudonocardia</taxon>
    </lineage>
</organism>
<dbReference type="SUPFAM" id="SSF53756">
    <property type="entry name" value="UDP-Glycosyltransferase/glycogen phosphorylase"/>
    <property type="match status" value="1"/>
</dbReference>
<keyword evidence="2" id="KW-0808">Transferase</keyword>